<evidence type="ECO:0000256" key="4">
    <source>
        <dbReference type="ARBA" id="ARBA00025806"/>
    </source>
</evidence>
<keyword evidence="2" id="KW-0217">Developmental protein</keyword>
<comment type="caution">
    <text evidence="6">The sequence shown here is derived from an EMBL/GenBank/DDBJ whole genome shotgun (WGS) entry which is preliminary data.</text>
</comment>
<comment type="similarity">
    <text evidence="4">Belongs to the DONSON family.</text>
</comment>
<evidence type="ECO:0000313" key="7">
    <source>
        <dbReference type="Proteomes" id="UP000355283"/>
    </source>
</evidence>
<dbReference type="GO" id="GO:0033260">
    <property type="term" value="P:nuclear DNA replication"/>
    <property type="evidence" value="ECO:0007669"/>
    <property type="project" value="TreeGrafter"/>
</dbReference>
<comment type="subcellular location">
    <subcellularLocation>
        <location evidence="1">Nucleus</location>
    </subcellularLocation>
</comment>
<dbReference type="GO" id="GO:0005634">
    <property type="term" value="C:nucleus"/>
    <property type="evidence" value="ECO:0007669"/>
    <property type="project" value="UniProtKB-SubCell"/>
</dbReference>
<evidence type="ECO:0000256" key="3">
    <source>
        <dbReference type="ARBA" id="ARBA00023242"/>
    </source>
</evidence>
<feature type="compositionally biased region" description="Basic and acidic residues" evidence="5">
    <location>
        <begin position="521"/>
        <end position="532"/>
    </location>
</feature>
<name>A0A4D9D6Z0_9STRA</name>
<sequence length="786" mass="85504">MDSLRSRAVVELPITVGDAIVDESSKRIAAVLDKENISHVNQDAGRVMERKRKQPLSTIDLALNITLGKGGATRPTAPVLPSKKRALARSSSTPSPSSASYRGSLANSFKEAATAAAASVVHFGGKHNQNPRGLPGHPESTSEECERMAVRATKVGFCPGIGIVSTCLPLSTKSDGIEDRSVKVDSSAGGLGLGSVLFGGHGPSGPLERKPFPAAGADTDLVLARLGSLGDIRLHSPVASPKHAQDMEGEDGETMALSSPFNEGYALCRGLPEDASLKSGLCFESARPFDWCRAISGATEANGMLCHLRESLLPTPNPSLPREGGALEAGLVSVEAALETWVAASFLYVYPLEPLDTSLHLPLHVVRKRMENAFVRDPISVSGTEIGRKQDQAQNEAIRLYKRLREWEEAFRHLYTLYRHNPSLTFYLQAPDFTVVWTREEEGARAEEGRDGESECHLKAVVSHSKRWLRSRLREAGIAFDVPLAPEAEVRDMCEASSFAGSDSVGKYGRESQGATTKRAQGKDGRQDNAKGAEEELELLLSSMTGQLAGGAGMVEMESRRRAKHLKDLPQRRSQLVLRGHLAVHGLFSLLLDLENGMGPTQVGDVPRLLAGRAFMHGAMQRLKVTFNGQVQRSLGMGARGGREVDTRGMGLDDTEEVQGGWRETYAEGVGMETVYQLKLRGPVLPEQLRRLAGVVHFMQLRDARKEVEQKEKGVQEGIAQAKAGERDTSRRGDWSLIMESLHGTEAFNYRVGGDCTRGRVSHDHVRCVKEVRWSAEKQMFAVITC</sequence>
<keyword evidence="3" id="KW-0539">Nucleus</keyword>
<evidence type="ECO:0000256" key="2">
    <source>
        <dbReference type="ARBA" id="ARBA00022473"/>
    </source>
</evidence>
<feature type="compositionally biased region" description="Low complexity" evidence="5">
    <location>
        <begin position="88"/>
        <end position="103"/>
    </location>
</feature>
<accession>A0A4D9D6Z0</accession>
<dbReference type="EMBL" id="SDOX01000007">
    <property type="protein sequence ID" value="TFJ86794.1"/>
    <property type="molecule type" value="Genomic_DNA"/>
</dbReference>
<organism evidence="6 7">
    <name type="scientific">Nannochloropsis salina CCMP1776</name>
    <dbReference type="NCBI Taxonomy" id="1027361"/>
    <lineage>
        <taxon>Eukaryota</taxon>
        <taxon>Sar</taxon>
        <taxon>Stramenopiles</taxon>
        <taxon>Ochrophyta</taxon>
        <taxon>Eustigmatophyceae</taxon>
        <taxon>Eustigmatales</taxon>
        <taxon>Monodopsidaceae</taxon>
        <taxon>Microchloropsis</taxon>
        <taxon>Microchloropsis salina</taxon>
    </lineage>
</organism>
<feature type="region of interest" description="Disordered" evidence="5">
    <location>
        <begin position="71"/>
        <end position="103"/>
    </location>
</feature>
<dbReference type="PANTHER" id="PTHR12972:SF0">
    <property type="entry name" value="PROTEIN DOWNSTREAM NEIGHBOR OF SON"/>
    <property type="match status" value="1"/>
</dbReference>
<keyword evidence="7" id="KW-1185">Reference proteome</keyword>
<evidence type="ECO:0000313" key="6">
    <source>
        <dbReference type="EMBL" id="TFJ86794.1"/>
    </source>
</evidence>
<feature type="region of interest" description="Disordered" evidence="5">
    <location>
        <begin position="504"/>
        <end position="532"/>
    </location>
</feature>
<evidence type="ECO:0000256" key="5">
    <source>
        <dbReference type="SAM" id="MobiDB-lite"/>
    </source>
</evidence>
<protein>
    <submittedName>
        <fullName evidence="6">Uncharacterized protein</fullName>
    </submittedName>
</protein>
<evidence type="ECO:0000256" key="1">
    <source>
        <dbReference type="ARBA" id="ARBA00004123"/>
    </source>
</evidence>
<gene>
    <name evidence="6" type="ORF">NSK_001882</name>
</gene>
<dbReference type="InterPro" id="IPR024861">
    <property type="entry name" value="Donson"/>
</dbReference>
<proteinExistence type="inferred from homology"/>
<dbReference type="PANTHER" id="PTHR12972">
    <property type="entry name" value="DOWNSTREAM NEIGHBOR OF SON"/>
    <property type="match status" value="1"/>
</dbReference>
<dbReference type="Proteomes" id="UP000355283">
    <property type="component" value="Unassembled WGS sequence"/>
</dbReference>
<reference evidence="6 7" key="1">
    <citation type="submission" date="2019-01" db="EMBL/GenBank/DDBJ databases">
        <title>Nuclear Genome Assembly of the Microalgal Biofuel strain Nannochloropsis salina CCMP1776.</title>
        <authorList>
            <person name="Hovde B."/>
        </authorList>
    </citation>
    <scope>NUCLEOTIDE SEQUENCE [LARGE SCALE GENOMIC DNA]</scope>
    <source>
        <strain evidence="6 7">CCMP1776</strain>
    </source>
</reference>
<dbReference type="AlphaFoldDB" id="A0A4D9D6Z0"/>